<feature type="region of interest" description="Disordered" evidence="1">
    <location>
        <begin position="176"/>
        <end position="202"/>
    </location>
</feature>
<evidence type="ECO:0000313" key="3">
    <source>
        <dbReference type="Proteomes" id="UP000604046"/>
    </source>
</evidence>
<feature type="non-terminal residue" evidence="2">
    <location>
        <position position="1"/>
    </location>
</feature>
<keyword evidence="3" id="KW-1185">Reference proteome</keyword>
<evidence type="ECO:0000313" key="2">
    <source>
        <dbReference type="EMBL" id="CAE7459036.1"/>
    </source>
</evidence>
<dbReference type="EMBL" id="CAJNDS010002394">
    <property type="protein sequence ID" value="CAE7459036.1"/>
    <property type="molecule type" value="Genomic_DNA"/>
</dbReference>
<protein>
    <submittedName>
        <fullName evidence="2">Uncharacterized protein</fullName>
    </submittedName>
</protein>
<dbReference type="Proteomes" id="UP000604046">
    <property type="component" value="Unassembled WGS sequence"/>
</dbReference>
<comment type="caution">
    <text evidence="2">The sequence shown here is derived from an EMBL/GenBank/DDBJ whole genome shotgun (WGS) entry which is preliminary data.</text>
</comment>
<reference evidence="2" key="1">
    <citation type="submission" date="2021-02" db="EMBL/GenBank/DDBJ databases">
        <authorList>
            <person name="Dougan E. K."/>
            <person name="Rhodes N."/>
            <person name="Thang M."/>
            <person name="Chan C."/>
        </authorList>
    </citation>
    <scope>NUCLEOTIDE SEQUENCE</scope>
</reference>
<gene>
    <name evidence="2" type="ORF">SNAT2548_LOCUS25442</name>
</gene>
<evidence type="ECO:0000256" key="1">
    <source>
        <dbReference type="SAM" id="MobiDB-lite"/>
    </source>
</evidence>
<proteinExistence type="predicted"/>
<dbReference type="OrthoDB" id="410599at2759"/>
<sequence length="1688" mass="186789">VVPDFLRRPWEVLQGDVACALAESGLDIKWRGLPVGSWNLQDIFHALAPHYQYDFVYVAGEELASYLFYLQVRLEVGKEDEWAQLSTAQKRDFEVHQGQDLLRKQDAWVDKLCSWRIHLYLEGQPHNACRSSAEDLEEPALELCKLLLRVTPNAFRGGAESLSAAVALQESSLKKEAKQEPVIPAPLPPPEPTTPPRRARPSPIAALEPLEDGPLTPPHQKFLKVKDELLDSEDDVLQDIARPRKKQKVAVVLPDSGDEDMPAGKEQRLSRAAKNKQLAVEGGQRAKEAGVTFNVQFQAVHLKKKDPMPRGHWGAWCQALMKSAALKCASCRALRDRVLEQETSEGHAEAGDRPPPPVAEVALEVALVRPAQQAEEAVASNGRGRPKIGAEVVTLATWLELNRPGMYKHKMGTLWICSLCNAEVQCFRKAESGRRYVKRHEKHDSHRHKLGLVEGQTPCPGIALGKAESSLDRLRGCCEAWHKHGCIQTKAASEDNGRSCVWTWRSEALVLKHRACVGQSRSDKACGPCQRLADSKSFQKEVAHWGLRIEYATFMHTLVYGTDDERLKATEALQTHEGNLFFRGEIQSALDVENPGGQVWMLKRLLQSVPTTARTPRLHEFIEMSVRDVHFRESSNTEREAFKSLCDRFATGVLTNKVNREDLQLAAAVAAGKLSGNRVVSCLLQSFCLKQDKLARGLEDRVNSSKLCDEATTQEIYWSLGRSQQTNSLLHYFGVNLPDNKVTLTMAGLPEFWLAHTDVERMRRNCRTVLENLHIGAEKPRAFFLAIDETVWKRDFQAISGLTAPGETVILGGQHSRVKEEDWSILKPGGHYPQDKLSSLTVNVVASRVESAASVWCLNSVPMPAGQTGKGSEFLRMLGIIAQSFVMENSGHAPLGFAFDGGSANGMLLKAALGMAGEALQGVPFFEDCAYIPLNFKFMPFRQLVFHDQVVHASLDCLHLQKRLAFHAGSGHRTITIGGSVVDFSVMLQNKIPLKSFVLTDEQSDRQALERLNPAYTRRTWSSFGVHFLHLLSGLVSQGWEGSKGIPADCRVKNAATGYFLLLIGLSQAKLAYGKDWEKFWLPLATTRNLAYSCVLAISLCIHSPGADPSRFAEKVIESFFGRAKASYRGSPSIRDGVYGFHREHMKELGRSYHVPTFKTSQVTEQEAARLIEEAWADSIQLMEWVSYKESRDKIEKDFKAWWRLEGHALMTMNTSADVADDEDYEAIQSDAEDEEANYDENPPDAALTAVTEAEDHAAMKSELAELTQNLVQAPKVSTGCVSSLNEAPCVVNEGNASWHSLQRGCSDLAPFDMSAVDAYTAEKTLERQWALTGAMRQFAASVRQREGILSRTATTGATPNLSSWHLLQSELAKARAATLSSGNRQSRSSSWMNTSQKLVEAATNAKESKWAIRAPTHLHPDSGSPQSPQIVLCLVSGDVFVGVVTSVWRGAVMKNDGSKQTRRNRATRPSAGPLPIPSCSRVRVTKMTSASTHRLFACSLSDSILCDPVGVILAELSVKKLETERDKLIVHLSDEVLAAIDQVKANPELWVPDKTGTAKPVAGGDEEMESEGKVWVSSSFGRTIAGSKAIEEFMERLPSAFKQRGLPVLNDANEFNLQGDLWLLWPEVCARAPEFFDVELKDYVGKSFGKAVLMERAAVYPKDSSAIGKLRSLVQRIDAKASPAMLL</sequence>
<organism evidence="2 3">
    <name type="scientific">Symbiodinium natans</name>
    <dbReference type="NCBI Taxonomy" id="878477"/>
    <lineage>
        <taxon>Eukaryota</taxon>
        <taxon>Sar</taxon>
        <taxon>Alveolata</taxon>
        <taxon>Dinophyceae</taxon>
        <taxon>Suessiales</taxon>
        <taxon>Symbiodiniaceae</taxon>
        <taxon>Symbiodinium</taxon>
    </lineage>
</organism>
<feature type="compositionally biased region" description="Pro residues" evidence="1">
    <location>
        <begin position="183"/>
        <end position="195"/>
    </location>
</feature>
<name>A0A812RX63_9DINO</name>
<feature type="region of interest" description="Disordered" evidence="1">
    <location>
        <begin position="1456"/>
        <end position="1479"/>
    </location>
</feature>
<accession>A0A812RX63</accession>